<evidence type="ECO:0000313" key="10">
    <source>
        <dbReference type="EMBL" id="RGS38752.1"/>
    </source>
</evidence>
<evidence type="ECO:0000256" key="5">
    <source>
        <dbReference type="ARBA" id="ARBA00023002"/>
    </source>
</evidence>
<dbReference type="RefSeq" id="WP_014080046.1">
    <property type="nucleotide sequence ID" value="NZ_CAKMUY010000003.1"/>
</dbReference>
<dbReference type="InterPro" id="IPR036250">
    <property type="entry name" value="AcylCo_DH-like_C"/>
</dbReference>
<evidence type="ECO:0000256" key="4">
    <source>
        <dbReference type="ARBA" id="ARBA00022827"/>
    </source>
</evidence>
<dbReference type="InterPro" id="IPR009075">
    <property type="entry name" value="AcylCo_DH/oxidase_C"/>
</dbReference>
<dbReference type="FunFam" id="1.10.540.10:FF:000002">
    <property type="entry name" value="Acyl-CoA dehydrogenase FadE19"/>
    <property type="match status" value="1"/>
</dbReference>
<dbReference type="GO" id="GO:0050660">
    <property type="term" value="F:flavin adenine dinucleotide binding"/>
    <property type="evidence" value="ECO:0007669"/>
    <property type="project" value="InterPro"/>
</dbReference>
<dbReference type="Gene3D" id="1.10.540.10">
    <property type="entry name" value="Acyl-CoA dehydrogenase/oxidase, N-terminal domain"/>
    <property type="match status" value="1"/>
</dbReference>
<dbReference type="InterPro" id="IPR006091">
    <property type="entry name" value="Acyl-CoA_Oxase/DH_mid-dom"/>
</dbReference>
<feature type="domain" description="Acyl-CoA oxidase/dehydrogenase middle" evidence="8">
    <location>
        <begin position="122"/>
        <end position="217"/>
    </location>
</feature>
<dbReference type="Proteomes" id="UP000266172">
    <property type="component" value="Unassembled WGS sequence"/>
</dbReference>
<dbReference type="SUPFAM" id="SSF47203">
    <property type="entry name" value="Acyl-CoA dehydrogenase C-terminal domain-like"/>
    <property type="match status" value="1"/>
</dbReference>
<evidence type="ECO:0000256" key="6">
    <source>
        <dbReference type="RuleBase" id="RU362125"/>
    </source>
</evidence>
<evidence type="ECO:0000256" key="2">
    <source>
        <dbReference type="ARBA" id="ARBA00009347"/>
    </source>
</evidence>
<dbReference type="Pfam" id="PF02770">
    <property type="entry name" value="Acyl-CoA_dh_M"/>
    <property type="match status" value="1"/>
</dbReference>
<dbReference type="FunFam" id="1.20.140.10:FF:000004">
    <property type="entry name" value="Acyl-CoA dehydrogenase FadE25"/>
    <property type="match status" value="1"/>
</dbReference>
<gene>
    <name evidence="10" type="ORF">DWX93_12265</name>
</gene>
<dbReference type="GeneID" id="93723685"/>
<keyword evidence="5 6" id="KW-0560">Oxidoreductase</keyword>
<dbReference type="PANTHER" id="PTHR43884:SF12">
    <property type="entry name" value="ISOVALERYL-COA DEHYDROGENASE, MITOCHONDRIAL-RELATED"/>
    <property type="match status" value="1"/>
</dbReference>
<evidence type="ECO:0000256" key="3">
    <source>
        <dbReference type="ARBA" id="ARBA00022630"/>
    </source>
</evidence>
<dbReference type="InterPro" id="IPR037069">
    <property type="entry name" value="AcylCoA_DH/ox_N_sf"/>
</dbReference>
<dbReference type="PROSITE" id="PS00072">
    <property type="entry name" value="ACYL_COA_DH_1"/>
    <property type="match status" value="1"/>
</dbReference>
<comment type="similarity">
    <text evidence="2 6">Belongs to the acyl-CoA dehydrogenase family.</text>
</comment>
<organism evidence="10 11">
    <name type="scientific">Roseburia hominis</name>
    <dbReference type="NCBI Taxonomy" id="301301"/>
    <lineage>
        <taxon>Bacteria</taxon>
        <taxon>Bacillati</taxon>
        <taxon>Bacillota</taxon>
        <taxon>Clostridia</taxon>
        <taxon>Lachnospirales</taxon>
        <taxon>Lachnospiraceae</taxon>
        <taxon>Roseburia</taxon>
    </lineage>
</organism>
<dbReference type="PROSITE" id="PS00073">
    <property type="entry name" value="ACYL_COA_DH_2"/>
    <property type="match status" value="1"/>
</dbReference>
<comment type="cofactor">
    <cofactor evidence="1 6">
        <name>FAD</name>
        <dbReference type="ChEBI" id="CHEBI:57692"/>
    </cofactor>
</comment>
<keyword evidence="3 6" id="KW-0285">Flavoprotein</keyword>
<dbReference type="OMA" id="NYDKMGV"/>
<dbReference type="InterPro" id="IPR046373">
    <property type="entry name" value="Acyl-CoA_Oxase/DH_mid-dom_sf"/>
</dbReference>
<protein>
    <submittedName>
        <fullName evidence="10">Acyl-CoA dehydrogenase</fullName>
    </submittedName>
</protein>
<dbReference type="InterPro" id="IPR013786">
    <property type="entry name" value="AcylCoA_DH/ox_N"/>
</dbReference>
<dbReference type="SUPFAM" id="SSF56645">
    <property type="entry name" value="Acyl-CoA dehydrogenase NM domain-like"/>
    <property type="match status" value="1"/>
</dbReference>
<dbReference type="PANTHER" id="PTHR43884">
    <property type="entry name" value="ACYL-COA DEHYDROGENASE"/>
    <property type="match status" value="1"/>
</dbReference>
<dbReference type="FunFam" id="2.40.110.10:FF:000001">
    <property type="entry name" value="Acyl-CoA dehydrogenase, mitochondrial"/>
    <property type="match status" value="1"/>
</dbReference>
<dbReference type="CDD" id="cd01158">
    <property type="entry name" value="SCAD_SBCAD"/>
    <property type="match status" value="1"/>
</dbReference>
<feature type="domain" description="Acyl-CoA dehydrogenase/oxidase C-terminal" evidence="7">
    <location>
        <begin position="229"/>
        <end position="377"/>
    </location>
</feature>
<sequence length="379" mass="41306">MEFKLNEDQQLMKDMFVEFTEQFVKPIAAELDEQERFPEELIPQLGETGLLGIPVAEEYGGAGADNMSYVLAVEEVSKACASTGVTISAHTSLCCWPIEAFGTEEQKQKYLPDLASGEKLGAFGLTEPGAGSDAAGQRTVAEDKGDHYLLNGSKIFITNGEVADVYVVFAMTNKELGNKGISAFIVEKGWEGFSFGSHEKKMGIRGSSTCELIFENVKVPKENLLGEVNKGFKIAMATLDGGRIGIAAQALGIAEGALDAAVEYVKTREQFGRPIAAFQNTKFTLADMKTRVEAARYLVYSAACAKDNGEPYSDKAAMAKLFASETAREVTWRAVQLFGGYGYTRDYPVERMMRDAKITEIYEGTSEIQKMVIAGNLLK</sequence>
<feature type="domain" description="Acyl-CoA dehydrogenase/oxidase N-terminal" evidence="9">
    <location>
        <begin position="6"/>
        <end position="118"/>
    </location>
</feature>
<evidence type="ECO:0000259" key="7">
    <source>
        <dbReference type="Pfam" id="PF00441"/>
    </source>
</evidence>
<comment type="caution">
    <text evidence="10">The sequence shown here is derived from an EMBL/GenBank/DDBJ whole genome shotgun (WGS) entry which is preliminary data.</text>
</comment>
<dbReference type="Gene3D" id="1.20.140.10">
    <property type="entry name" value="Butyryl-CoA Dehydrogenase, subunit A, domain 3"/>
    <property type="match status" value="1"/>
</dbReference>
<evidence type="ECO:0000259" key="8">
    <source>
        <dbReference type="Pfam" id="PF02770"/>
    </source>
</evidence>
<evidence type="ECO:0000259" key="9">
    <source>
        <dbReference type="Pfam" id="PF02771"/>
    </source>
</evidence>
<dbReference type="AlphaFoldDB" id="A0A174FW18"/>
<dbReference type="InterPro" id="IPR009100">
    <property type="entry name" value="AcylCoA_DH/oxidase_NM_dom_sf"/>
</dbReference>
<evidence type="ECO:0000256" key="1">
    <source>
        <dbReference type="ARBA" id="ARBA00001974"/>
    </source>
</evidence>
<dbReference type="Pfam" id="PF02771">
    <property type="entry name" value="Acyl-CoA_dh_N"/>
    <property type="match status" value="1"/>
</dbReference>
<dbReference type="Gene3D" id="2.40.110.10">
    <property type="entry name" value="Butyryl-CoA Dehydrogenase, subunit A, domain 2"/>
    <property type="match status" value="1"/>
</dbReference>
<name>A0A174FW18_9FIRM</name>
<accession>A0A174FW18</accession>
<dbReference type="GO" id="GO:0003995">
    <property type="term" value="F:acyl-CoA dehydrogenase activity"/>
    <property type="evidence" value="ECO:0007669"/>
    <property type="project" value="InterPro"/>
</dbReference>
<keyword evidence="4 6" id="KW-0274">FAD</keyword>
<evidence type="ECO:0000313" key="11">
    <source>
        <dbReference type="Proteomes" id="UP000266172"/>
    </source>
</evidence>
<dbReference type="Pfam" id="PF00441">
    <property type="entry name" value="Acyl-CoA_dh_1"/>
    <property type="match status" value="1"/>
</dbReference>
<proteinExistence type="inferred from homology"/>
<dbReference type="InterPro" id="IPR006089">
    <property type="entry name" value="Acyl-CoA_DH_CS"/>
</dbReference>
<dbReference type="EMBL" id="QRVL01000011">
    <property type="protein sequence ID" value="RGS38752.1"/>
    <property type="molecule type" value="Genomic_DNA"/>
</dbReference>
<reference evidence="10 11" key="1">
    <citation type="submission" date="2018-08" db="EMBL/GenBank/DDBJ databases">
        <title>A genome reference for cultivated species of the human gut microbiota.</title>
        <authorList>
            <person name="Zou Y."/>
            <person name="Xue W."/>
            <person name="Luo G."/>
        </authorList>
    </citation>
    <scope>NUCLEOTIDE SEQUENCE [LARGE SCALE GENOMIC DNA]</scope>
    <source>
        <strain evidence="10 11">AF22-12AC</strain>
    </source>
</reference>
<dbReference type="PIRSF" id="PIRSF016578">
    <property type="entry name" value="HsaA"/>
    <property type="match status" value="1"/>
</dbReference>